<dbReference type="AlphaFoldDB" id="A0A1I7EZG7"/>
<dbReference type="STRING" id="463301.SAMN04487955_101124"/>
<sequence>MKLVYDGQCPMCQQYIRVQRIRRDLGELELIDARDNSAARDELTRLGIDLDEGFALKIGERWYHGSEALHRLSVMSTRSGLVNRAMASLFASPERSARFYPPLKAGRNALLRLLGRAPIHNLRK</sequence>
<reference evidence="2" key="1">
    <citation type="submission" date="2016-10" db="EMBL/GenBank/DDBJ databases">
        <authorList>
            <person name="Varghese N."/>
            <person name="Submissions S."/>
        </authorList>
    </citation>
    <scope>NUCLEOTIDE SEQUENCE [LARGE SCALE GENOMIC DNA]</scope>
    <source>
        <strain evidence="2">CGMCC 1.6981</strain>
    </source>
</reference>
<evidence type="ECO:0000313" key="2">
    <source>
        <dbReference type="Proteomes" id="UP000198693"/>
    </source>
</evidence>
<gene>
    <name evidence="1" type="ORF">SAMN04487955_101124</name>
</gene>
<dbReference type="OrthoDB" id="9180348at2"/>
<accession>A0A1I7EZG7</accession>
<proteinExistence type="predicted"/>
<keyword evidence="2" id="KW-1185">Reference proteome</keyword>
<evidence type="ECO:0008006" key="3">
    <source>
        <dbReference type="Google" id="ProtNLM"/>
    </source>
</evidence>
<dbReference type="EMBL" id="FPBP01000001">
    <property type="protein sequence ID" value="SFU29330.1"/>
    <property type="molecule type" value="Genomic_DNA"/>
</dbReference>
<dbReference type="GO" id="GO:0015035">
    <property type="term" value="F:protein-disulfide reductase activity"/>
    <property type="evidence" value="ECO:0007669"/>
    <property type="project" value="InterPro"/>
</dbReference>
<dbReference type="Pfam" id="PF04134">
    <property type="entry name" value="DCC1-like"/>
    <property type="match status" value="1"/>
</dbReference>
<name>A0A1I7EZG7_9GAMM</name>
<evidence type="ECO:0000313" key="1">
    <source>
        <dbReference type="EMBL" id="SFU29330.1"/>
    </source>
</evidence>
<protein>
    <recommendedName>
        <fullName evidence="3">DUF393 domain-containing protein</fullName>
    </recommendedName>
</protein>
<organism evidence="1 2">
    <name type="scientific">Halomonas korlensis</name>
    <dbReference type="NCBI Taxonomy" id="463301"/>
    <lineage>
        <taxon>Bacteria</taxon>
        <taxon>Pseudomonadati</taxon>
        <taxon>Pseudomonadota</taxon>
        <taxon>Gammaproteobacteria</taxon>
        <taxon>Oceanospirillales</taxon>
        <taxon>Halomonadaceae</taxon>
        <taxon>Halomonas</taxon>
    </lineage>
</organism>
<dbReference type="RefSeq" id="WP_089791882.1">
    <property type="nucleotide sequence ID" value="NZ_FPBP01000001.1"/>
</dbReference>
<dbReference type="InterPro" id="IPR007263">
    <property type="entry name" value="DCC1-like"/>
</dbReference>
<dbReference type="Proteomes" id="UP000198693">
    <property type="component" value="Unassembled WGS sequence"/>
</dbReference>